<protein>
    <recommendedName>
        <fullName evidence="7">Endoribonuclease YbeY</fullName>
        <ecNumber evidence="7">3.1.-.-</ecNumber>
    </recommendedName>
</protein>
<evidence type="ECO:0000256" key="3">
    <source>
        <dbReference type="ARBA" id="ARBA00022723"/>
    </source>
</evidence>
<evidence type="ECO:0000313" key="9">
    <source>
        <dbReference type="EMBL" id="MCQ0970312.1"/>
    </source>
</evidence>
<dbReference type="InterPro" id="IPR020549">
    <property type="entry name" value="YbeY_CS"/>
</dbReference>
<dbReference type="PANTHER" id="PTHR46986:SF1">
    <property type="entry name" value="ENDORIBONUCLEASE YBEY, CHLOROPLASTIC"/>
    <property type="match status" value="1"/>
</dbReference>
<feature type="binding site" evidence="7">
    <location>
        <position position="134"/>
    </location>
    <ligand>
        <name>Zn(2+)</name>
        <dbReference type="ChEBI" id="CHEBI:29105"/>
        <note>catalytic</note>
    </ligand>
</feature>
<evidence type="ECO:0000256" key="4">
    <source>
        <dbReference type="ARBA" id="ARBA00022759"/>
    </source>
</evidence>
<dbReference type="Gene3D" id="3.40.390.30">
    <property type="entry name" value="Metalloproteases ('zincins'), catalytic domain"/>
    <property type="match status" value="1"/>
</dbReference>
<evidence type="ECO:0000256" key="5">
    <source>
        <dbReference type="ARBA" id="ARBA00022801"/>
    </source>
</evidence>
<keyword evidence="2 7" id="KW-0540">Nuclease</keyword>
<dbReference type="Proteomes" id="UP001203945">
    <property type="component" value="Unassembled WGS sequence"/>
</dbReference>
<comment type="caution">
    <text evidence="9">The sequence shown here is derived from an EMBL/GenBank/DDBJ whole genome shotgun (WGS) entry which is preliminary data.</text>
</comment>
<keyword evidence="6 7" id="KW-0862">Zinc</keyword>
<gene>
    <name evidence="7 9" type="primary">ybeY</name>
    <name evidence="9" type="ORF">MLD63_07735</name>
</gene>
<keyword evidence="7" id="KW-0690">Ribosome biogenesis</keyword>
<evidence type="ECO:0000256" key="7">
    <source>
        <dbReference type="HAMAP-Rule" id="MF_00009"/>
    </source>
</evidence>
<reference evidence="9 10" key="1">
    <citation type="submission" date="2022-03" db="EMBL/GenBank/DDBJ databases">
        <authorList>
            <person name="He Y."/>
        </authorList>
    </citation>
    <scope>NUCLEOTIDE SEQUENCE [LARGE SCALE GENOMIC DNA]</scope>
    <source>
        <strain evidence="9 10">TK19116</strain>
    </source>
</reference>
<feature type="region of interest" description="Disordered" evidence="8">
    <location>
        <begin position="70"/>
        <end position="89"/>
    </location>
</feature>
<organism evidence="9 10">
    <name type="scientific">Paracoccus albicereus</name>
    <dbReference type="NCBI Taxonomy" id="2922394"/>
    <lineage>
        <taxon>Bacteria</taxon>
        <taxon>Pseudomonadati</taxon>
        <taxon>Pseudomonadota</taxon>
        <taxon>Alphaproteobacteria</taxon>
        <taxon>Rhodobacterales</taxon>
        <taxon>Paracoccaceae</taxon>
        <taxon>Paracoccus</taxon>
    </lineage>
</organism>
<evidence type="ECO:0000256" key="1">
    <source>
        <dbReference type="ARBA" id="ARBA00010875"/>
    </source>
</evidence>
<dbReference type="EC" id="3.1.-.-" evidence="7"/>
<comment type="cofactor">
    <cofactor evidence="7">
        <name>Zn(2+)</name>
        <dbReference type="ChEBI" id="CHEBI:29105"/>
    </cofactor>
    <text evidence="7">Binds 1 zinc ion.</text>
</comment>
<comment type="subcellular location">
    <subcellularLocation>
        <location evidence="7">Cytoplasm</location>
    </subcellularLocation>
</comment>
<sequence length="167" mass="18571">MLVMRPPDVVIEDERWSDAGLERLAETAALALQEWLRVSGEIVVMGCDDRRIAGLNAEFRDKPKATNVLSWPSAEHSPREPGAVPDAPQPGEWGDIAIAYETCVAEARAANRPLDHHVIHLLVHAGLHLVGYDHEDDRDAETMQQAERSILQRLSIPDPYEPDLADD</sequence>
<evidence type="ECO:0000313" key="10">
    <source>
        <dbReference type="Proteomes" id="UP001203945"/>
    </source>
</evidence>
<dbReference type="Pfam" id="PF02130">
    <property type="entry name" value="YbeY"/>
    <property type="match status" value="1"/>
</dbReference>
<dbReference type="PROSITE" id="PS01306">
    <property type="entry name" value="UPF0054"/>
    <property type="match status" value="1"/>
</dbReference>
<evidence type="ECO:0000256" key="8">
    <source>
        <dbReference type="SAM" id="MobiDB-lite"/>
    </source>
</evidence>
<dbReference type="NCBIfam" id="TIGR00043">
    <property type="entry name" value="rRNA maturation RNase YbeY"/>
    <property type="match status" value="1"/>
</dbReference>
<feature type="binding site" evidence="7">
    <location>
        <position position="128"/>
    </location>
    <ligand>
        <name>Zn(2+)</name>
        <dbReference type="ChEBI" id="CHEBI:29105"/>
        <note>catalytic</note>
    </ligand>
</feature>
<keyword evidence="7" id="KW-0698">rRNA processing</keyword>
<dbReference type="EMBL" id="JAKZEU010000002">
    <property type="protein sequence ID" value="MCQ0970312.1"/>
    <property type="molecule type" value="Genomic_DNA"/>
</dbReference>
<proteinExistence type="inferred from homology"/>
<keyword evidence="10" id="KW-1185">Reference proteome</keyword>
<accession>A0ABT1MPT5</accession>
<dbReference type="PANTHER" id="PTHR46986">
    <property type="entry name" value="ENDORIBONUCLEASE YBEY, CHLOROPLASTIC"/>
    <property type="match status" value="1"/>
</dbReference>
<dbReference type="InterPro" id="IPR023091">
    <property type="entry name" value="MetalPrtase_cat_dom_sf_prd"/>
</dbReference>
<dbReference type="SUPFAM" id="SSF55486">
    <property type="entry name" value="Metalloproteases ('zincins'), catalytic domain"/>
    <property type="match status" value="1"/>
</dbReference>
<keyword evidence="7" id="KW-0963">Cytoplasm</keyword>
<keyword evidence="3 7" id="KW-0479">Metal-binding</keyword>
<comment type="function">
    <text evidence="7">Single strand-specific metallo-endoribonuclease involved in late-stage 70S ribosome quality control and in maturation of the 3' terminus of the 16S rRNA.</text>
</comment>
<evidence type="ECO:0000256" key="2">
    <source>
        <dbReference type="ARBA" id="ARBA00022722"/>
    </source>
</evidence>
<feature type="binding site" evidence="7">
    <location>
        <position position="124"/>
    </location>
    <ligand>
        <name>Zn(2+)</name>
        <dbReference type="ChEBI" id="CHEBI:29105"/>
        <note>catalytic</note>
    </ligand>
</feature>
<evidence type="ECO:0000256" key="6">
    <source>
        <dbReference type="ARBA" id="ARBA00022833"/>
    </source>
</evidence>
<comment type="similarity">
    <text evidence="1 7">Belongs to the endoribonuclease YbeY family.</text>
</comment>
<dbReference type="HAMAP" id="MF_00009">
    <property type="entry name" value="Endoribonucl_YbeY"/>
    <property type="match status" value="1"/>
</dbReference>
<name>A0ABT1MPT5_9RHOB</name>
<keyword evidence="4 7" id="KW-0255">Endonuclease</keyword>
<keyword evidence="5 7" id="KW-0378">Hydrolase</keyword>
<dbReference type="InterPro" id="IPR002036">
    <property type="entry name" value="YbeY"/>
</dbReference>